<dbReference type="EMBL" id="CP032680">
    <property type="protein sequence ID" value="AZZ67669.1"/>
    <property type="molecule type" value="Genomic_DNA"/>
</dbReference>
<dbReference type="GO" id="GO:0004519">
    <property type="term" value="F:endonuclease activity"/>
    <property type="evidence" value="ECO:0007669"/>
    <property type="project" value="UniProtKB-KW"/>
</dbReference>
<evidence type="ECO:0000256" key="3">
    <source>
        <dbReference type="ARBA" id="ARBA00023125"/>
    </source>
</evidence>
<dbReference type="REBASE" id="296648">
    <property type="entry name" value="S2.Ljo10ORF6045P"/>
</dbReference>
<feature type="domain" description="Type I restriction modification DNA specificity" evidence="4">
    <location>
        <begin position="3"/>
        <end position="179"/>
    </location>
</feature>
<dbReference type="Gene3D" id="3.90.220.20">
    <property type="entry name" value="DNA methylase specificity domains"/>
    <property type="match status" value="2"/>
</dbReference>
<dbReference type="Proteomes" id="UP000283758">
    <property type="component" value="Chromosome"/>
</dbReference>
<dbReference type="SUPFAM" id="SSF116734">
    <property type="entry name" value="DNA methylase specificity domain"/>
    <property type="match status" value="2"/>
</dbReference>
<proteinExistence type="inferred from homology"/>
<dbReference type="InterPro" id="IPR044946">
    <property type="entry name" value="Restrct_endonuc_typeI_TRD_sf"/>
</dbReference>
<keyword evidence="2" id="KW-0680">Restriction system</keyword>
<keyword evidence="5" id="KW-0540">Nuclease</keyword>
<keyword evidence="5" id="KW-0378">Hydrolase</keyword>
<evidence type="ECO:0000313" key="6">
    <source>
        <dbReference type="Proteomes" id="UP000283758"/>
    </source>
</evidence>
<dbReference type="PANTHER" id="PTHR30408:SF12">
    <property type="entry name" value="TYPE I RESTRICTION ENZYME MJAVIII SPECIFICITY SUBUNIT"/>
    <property type="match status" value="1"/>
</dbReference>
<dbReference type="CDD" id="cd17513">
    <property type="entry name" value="RMtype1_S_AveSPN6ORF1907P_TRD2-CR2_like"/>
    <property type="match status" value="1"/>
</dbReference>
<evidence type="ECO:0000256" key="1">
    <source>
        <dbReference type="ARBA" id="ARBA00010923"/>
    </source>
</evidence>
<feature type="domain" description="Type I restriction modification DNA specificity" evidence="4">
    <location>
        <begin position="202"/>
        <end position="369"/>
    </location>
</feature>
<evidence type="ECO:0000313" key="5">
    <source>
        <dbReference type="EMBL" id="AZZ67669.1"/>
    </source>
</evidence>
<dbReference type="GO" id="GO:0003677">
    <property type="term" value="F:DNA binding"/>
    <property type="evidence" value="ECO:0007669"/>
    <property type="project" value="UniProtKB-KW"/>
</dbReference>
<comment type="similarity">
    <text evidence="1">Belongs to the type-I restriction system S methylase family.</text>
</comment>
<evidence type="ECO:0000256" key="2">
    <source>
        <dbReference type="ARBA" id="ARBA00022747"/>
    </source>
</evidence>
<sequence length="387" mass="43785">MSSTLDEICKFYSGTGFPNKFQGKRNGKYPFVKVGDISRTVKKGNITLTKSQNYINDDVVNKINGKIVPKDTIIFAKIGEALKLNRRVITNKECLIDNNILGIKPKTNKIDLKYLFYFMNHLKLEKFSESTTVPSVRQTRLKSITINIPSIDEQLEIVNILENINKAVLLKREQLSKLEILIKARFVEMFGDIIHNSKKLPTKSLHQICNTVSGGTPSRKHLEYYGGNIPFVTTVALGPNYIDAEDAQDYLTEEGVKESATRKIPVNSILFGNRVGVGKSSINKVEVCINQDIIALTDIDFEKNNLLFLKMVLEEYKEYFEVQKRGATIKGIPSKIVKNISIPIVSLSLQNEFANFVQQVDKSKVAVQKSLDETQKLYDSLMQEYFG</sequence>
<gene>
    <name evidence="5" type="ORF">D7321_06040</name>
</gene>
<dbReference type="AlphaFoldDB" id="A0A9W3Z143"/>
<accession>A0A9W3Z143</accession>
<dbReference type="InterPro" id="IPR052021">
    <property type="entry name" value="Type-I_RS_S_subunit"/>
</dbReference>
<name>A0A9W3Z143_LACJH</name>
<protein>
    <submittedName>
        <fullName evidence="5">Restriction endonuclease subunit S</fullName>
    </submittedName>
</protein>
<keyword evidence="3" id="KW-0238">DNA-binding</keyword>
<dbReference type="RefSeq" id="WP_127835831.1">
    <property type="nucleotide sequence ID" value="NZ_CP032680.1"/>
</dbReference>
<dbReference type="PANTHER" id="PTHR30408">
    <property type="entry name" value="TYPE-1 RESTRICTION ENZYME ECOKI SPECIFICITY PROTEIN"/>
    <property type="match status" value="1"/>
</dbReference>
<dbReference type="InterPro" id="IPR000055">
    <property type="entry name" value="Restrct_endonuc_typeI_TRD"/>
</dbReference>
<reference evidence="5 6" key="1">
    <citation type="submission" date="2018-10" db="EMBL/GenBank/DDBJ databases">
        <title>Complete genome sequencing of Lactobacillus johnsonii ZLJ010.</title>
        <authorList>
            <person name="Zhang W."/>
            <person name="Ji H."/>
            <person name="Wang J."/>
            <person name="Zhang D."/>
            <person name="Liu H."/>
            <person name="Wang S."/>
            <person name="Wang Y."/>
        </authorList>
    </citation>
    <scope>NUCLEOTIDE SEQUENCE [LARGE SCALE GENOMIC DNA]</scope>
    <source>
        <strain evidence="5 6">ZLJ010</strain>
    </source>
</reference>
<evidence type="ECO:0000259" key="4">
    <source>
        <dbReference type="Pfam" id="PF01420"/>
    </source>
</evidence>
<dbReference type="Gene3D" id="1.10.287.1120">
    <property type="entry name" value="Bipartite methylase S protein"/>
    <property type="match status" value="1"/>
</dbReference>
<dbReference type="Pfam" id="PF01420">
    <property type="entry name" value="Methylase_S"/>
    <property type="match status" value="2"/>
</dbReference>
<organism evidence="5 6">
    <name type="scientific">Lactobacillus johnsonii</name>
    <dbReference type="NCBI Taxonomy" id="33959"/>
    <lineage>
        <taxon>Bacteria</taxon>
        <taxon>Bacillati</taxon>
        <taxon>Bacillota</taxon>
        <taxon>Bacilli</taxon>
        <taxon>Lactobacillales</taxon>
        <taxon>Lactobacillaceae</taxon>
        <taxon>Lactobacillus</taxon>
    </lineage>
</organism>
<keyword evidence="5" id="KW-0255">Endonuclease</keyword>
<dbReference type="GO" id="GO:0009307">
    <property type="term" value="P:DNA restriction-modification system"/>
    <property type="evidence" value="ECO:0007669"/>
    <property type="project" value="UniProtKB-KW"/>
</dbReference>